<dbReference type="EMBL" id="PETS01000061">
    <property type="protein sequence ID" value="PIV51495.1"/>
    <property type="molecule type" value="Genomic_DNA"/>
</dbReference>
<reference evidence="2" key="1">
    <citation type="submission" date="2017-09" db="EMBL/GenBank/DDBJ databases">
        <title>Depth-based differentiation of microbial function through sediment-hosted aquifers and enrichment of novel symbionts in the deep terrestrial subsurface.</title>
        <authorList>
            <person name="Probst A.J."/>
            <person name="Ladd B."/>
            <person name="Jarett J.K."/>
            <person name="Geller-Mcgrath D.E."/>
            <person name="Sieber C.M.K."/>
            <person name="Emerson J.B."/>
            <person name="Anantharaman K."/>
            <person name="Thomas B.C."/>
            <person name="Malmstrom R."/>
            <person name="Stieglmeier M."/>
            <person name="Klingl A."/>
            <person name="Woyke T."/>
            <person name="Ryan C.M."/>
            <person name="Banfield J.F."/>
        </authorList>
    </citation>
    <scope>NUCLEOTIDE SEQUENCE [LARGE SCALE GENOMIC DNA]</scope>
</reference>
<evidence type="ECO:0000313" key="1">
    <source>
        <dbReference type="EMBL" id="PIV51495.1"/>
    </source>
</evidence>
<evidence type="ECO:0000313" key="2">
    <source>
        <dbReference type="Proteomes" id="UP000228896"/>
    </source>
</evidence>
<protein>
    <submittedName>
        <fullName evidence="1">Uncharacterized protein</fullName>
    </submittedName>
</protein>
<organism evidence="1 2">
    <name type="scientific">Candidatus Falkowbacteria bacterium CG02_land_8_20_14_3_00_36_14</name>
    <dbReference type="NCBI Taxonomy" id="1974560"/>
    <lineage>
        <taxon>Bacteria</taxon>
        <taxon>Candidatus Falkowiibacteriota</taxon>
    </lineage>
</organism>
<accession>A0A2M7DNZ3</accession>
<feature type="non-terminal residue" evidence="1">
    <location>
        <position position="1"/>
    </location>
</feature>
<dbReference type="Proteomes" id="UP000228896">
    <property type="component" value="Unassembled WGS sequence"/>
</dbReference>
<sequence length="63" mass="7046">PNQKNPYDNAALTVIAYGLRPVNRNLNSEAQAIKYFKAIYGYNPQSATAWDIVRAIAYSGARR</sequence>
<comment type="caution">
    <text evidence="1">The sequence shown here is derived from an EMBL/GenBank/DDBJ whole genome shotgun (WGS) entry which is preliminary data.</text>
</comment>
<dbReference type="AlphaFoldDB" id="A0A2M7DNZ3"/>
<proteinExistence type="predicted"/>
<name>A0A2M7DNZ3_9BACT</name>
<gene>
    <name evidence="1" type="ORF">COS18_02685</name>
</gene>